<proteinExistence type="predicted"/>
<dbReference type="GO" id="GO:0000160">
    <property type="term" value="P:phosphorelay signal transduction system"/>
    <property type="evidence" value="ECO:0007669"/>
    <property type="project" value="InterPro"/>
</dbReference>
<dbReference type="SMART" id="SM00448">
    <property type="entry name" value="REC"/>
    <property type="match status" value="1"/>
</dbReference>
<dbReference type="SMART" id="SM00267">
    <property type="entry name" value="GGDEF"/>
    <property type="match status" value="1"/>
</dbReference>
<dbReference type="GO" id="GO:1902201">
    <property type="term" value="P:negative regulation of bacterial-type flagellum-dependent cell motility"/>
    <property type="evidence" value="ECO:0007669"/>
    <property type="project" value="TreeGrafter"/>
</dbReference>
<dbReference type="GO" id="GO:0043709">
    <property type="term" value="P:cell adhesion involved in single-species biofilm formation"/>
    <property type="evidence" value="ECO:0007669"/>
    <property type="project" value="TreeGrafter"/>
</dbReference>
<evidence type="ECO:0000256" key="1">
    <source>
        <dbReference type="ARBA" id="ARBA00012528"/>
    </source>
</evidence>
<dbReference type="CDD" id="cd01949">
    <property type="entry name" value="GGDEF"/>
    <property type="match status" value="1"/>
</dbReference>
<dbReference type="PROSITE" id="PS50110">
    <property type="entry name" value="RESPONSE_REGULATORY"/>
    <property type="match status" value="1"/>
</dbReference>
<evidence type="ECO:0000256" key="3">
    <source>
        <dbReference type="PROSITE-ProRule" id="PRU00169"/>
    </source>
</evidence>
<reference evidence="7" key="1">
    <citation type="journal article" date="2006" name="Nature">
        <title>Deciphering the evolution and metabolism of an anammox bacterium from a community genome.</title>
        <authorList>
            <person name="Strous M."/>
            <person name="Pelletier E."/>
            <person name="Mangenot S."/>
            <person name="Rattei T."/>
            <person name="Lehner A."/>
            <person name="Taylor M.W."/>
            <person name="Horn M."/>
            <person name="Daims H."/>
            <person name="Bartol-Mavel D."/>
            <person name="Wincker P."/>
            <person name="Barbe V."/>
            <person name="Fonknechten N."/>
            <person name="Vallenet D."/>
            <person name="Segurens B."/>
            <person name="Schenowitz-Truong C."/>
            <person name="Medigue C."/>
            <person name="Collingro A."/>
            <person name="Snel B."/>
            <person name="Dutilh B.E."/>
            <person name="OpDenCamp H.J.M."/>
            <person name="vanDerDrift C."/>
            <person name="Cirpus I."/>
            <person name="vanDePas-Schoonen K.T."/>
            <person name="Harhangi H.R."/>
            <person name="vanNiftrik L."/>
            <person name="Schmid M."/>
            <person name="Keltjens J."/>
            <person name="vanDeVossenberg J."/>
            <person name="Kartal B."/>
            <person name="Meier H."/>
            <person name="Frishman D."/>
            <person name="Huynen M.A."/>
            <person name="Mewes H."/>
            <person name="Weissenbach J."/>
            <person name="Jetten M.S.M."/>
            <person name="Wagner M."/>
            <person name="LePaslier D."/>
        </authorList>
    </citation>
    <scope>NUCLEOTIDE SEQUENCE</scope>
</reference>
<dbReference type="InterPro" id="IPR011006">
    <property type="entry name" value="CheY-like_superfamily"/>
</dbReference>
<comment type="catalytic activity">
    <reaction evidence="2">
        <text>2 GTP = 3',3'-c-di-GMP + 2 diphosphate</text>
        <dbReference type="Rhea" id="RHEA:24898"/>
        <dbReference type="ChEBI" id="CHEBI:33019"/>
        <dbReference type="ChEBI" id="CHEBI:37565"/>
        <dbReference type="ChEBI" id="CHEBI:58805"/>
        <dbReference type="EC" id="2.7.7.65"/>
    </reaction>
</comment>
<dbReference type="InterPro" id="IPR043128">
    <property type="entry name" value="Rev_trsase/Diguanyl_cyclase"/>
</dbReference>
<feature type="domain" description="Response regulatory" evidence="5">
    <location>
        <begin position="13"/>
        <end position="139"/>
    </location>
</feature>
<dbReference type="SUPFAM" id="SSF52172">
    <property type="entry name" value="CheY-like"/>
    <property type="match status" value="1"/>
</dbReference>
<dbReference type="PANTHER" id="PTHR45138:SF9">
    <property type="entry name" value="DIGUANYLATE CYCLASE DGCM-RELATED"/>
    <property type="match status" value="1"/>
</dbReference>
<organism evidence="7">
    <name type="scientific">Kuenenia stuttgartiensis</name>
    <dbReference type="NCBI Taxonomy" id="174633"/>
    <lineage>
        <taxon>Bacteria</taxon>
        <taxon>Pseudomonadati</taxon>
        <taxon>Planctomycetota</taxon>
        <taxon>Candidatus Brocadiia</taxon>
        <taxon>Candidatus Brocadiales</taxon>
        <taxon>Candidatus Brocadiaceae</taxon>
        <taxon>Candidatus Kuenenia</taxon>
    </lineage>
</organism>
<dbReference type="InterPro" id="IPR000160">
    <property type="entry name" value="GGDEF_dom"/>
</dbReference>
<feature type="coiled-coil region" evidence="4">
    <location>
        <begin position="148"/>
        <end position="182"/>
    </location>
</feature>
<dbReference type="Pfam" id="PF00990">
    <property type="entry name" value="GGDEF"/>
    <property type="match status" value="1"/>
</dbReference>
<dbReference type="PANTHER" id="PTHR45138">
    <property type="entry name" value="REGULATORY COMPONENTS OF SENSORY TRANSDUCTION SYSTEM"/>
    <property type="match status" value="1"/>
</dbReference>
<dbReference type="EC" id="2.7.7.65" evidence="1"/>
<dbReference type="InterPro" id="IPR029787">
    <property type="entry name" value="Nucleotide_cyclase"/>
</dbReference>
<keyword evidence="4" id="KW-0175">Coiled coil</keyword>
<feature type="domain" description="GGDEF" evidence="6">
    <location>
        <begin position="210"/>
        <end position="344"/>
    </location>
</feature>
<dbReference type="InterPro" id="IPR050469">
    <property type="entry name" value="Diguanylate_Cyclase"/>
</dbReference>
<name>Q1Q3F0_KUEST</name>
<evidence type="ECO:0000259" key="5">
    <source>
        <dbReference type="PROSITE" id="PS50110"/>
    </source>
</evidence>
<dbReference type="FunFam" id="3.30.70.270:FF:000001">
    <property type="entry name" value="Diguanylate cyclase domain protein"/>
    <property type="match status" value="1"/>
</dbReference>
<dbReference type="AlphaFoldDB" id="Q1Q3F0"/>
<dbReference type="Gene3D" id="3.40.50.2300">
    <property type="match status" value="1"/>
</dbReference>
<gene>
    <name evidence="7" type="ORF">kuste3776</name>
</gene>
<evidence type="ECO:0000256" key="4">
    <source>
        <dbReference type="SAM" id="Coils"/>
    </source>
</evidence>
<protein>
    <recommendedName>
        <fullName evidence="1">diguanylate cyclase</fullName>
        <ecNumber evidence="1">2.7.7.65</ecNumber>
    </recommendedName>
</protein>
<dbReference type="GO" id="GO:0052621">
    <property type="term" value="F:diguanylate cyclase activity"/>
    <property type="evidence" value="ECO:0007669"/>
    <property type="project" value="UniProtKB-EC"/>
</dbReference>
<keyword evidence="3" id="KW-0597">Phosphoprotein</keyword>
<reference evidence="7" key="2">
    <citation type="submission" date="2006-01" db="EMBL/GenBank/DDBJ databases">
        <authorList>
            <person name="Genoscope"/>
        </authorList>
    </citation>
    <scope>NUCLEOTIDE SEQUENCE</scope>
</reference>
<evidence type="ECO:0000256" key="2">
    <source>
        <dbReference type="ARBA" id="ARBA00034247"/>
    </source>
</evidence>
<dbReference type="GO" id="GO:0005886">
    <property type="term" value="C:plasma membrane"/>
    <property type="evidence" value="ECO:0007669"/>
    <property type="project" value="TreeGrafter"/>
</dbReference>
<evidence type="ECO:0000313" key="7">
    <source>
        <dbReference type="EMBL" id="CAJ74539.1"/>
    </source>
</evidence>
<dbReference type="InterPro" id="IPR001789">
    <property type="entry name" value="Sig_transdc_resp-reg_receiver"/>
</dbReference>
<dbReference type="PROSITE" id="PS50887">
    <property type="entry name" value="GGDEF"/>
    <property type="match status" value="1"/>
</dbReference>
<dbReference type="SUPFAM" id="SSF55073">
    <property type="entry name" value="Nucleotide cyclase"/>
    <property type="match status" value="1"/>
</dbReference>
<accession>Q1Q3F0</accession>
<evidence type="ECO:0000259" key="6">
    <source>
        <dbReference type="PROSITE" id="PS50887"/>
    </source>
</evidence>
<dbReference type="NCBIfam" id="TIGR00254">
    <property type="entry name" value="GGDEF"/>
    <property type="match status" value="1"/>
</dbReference>
<feature type="modified residue" description="4-aspartylphosphate" evidence="3">
    <location>
        <position position="72"/>
    </location>
</feature>
<dbReference type="Gene3D" id="3.30.70.270">
    <property type="match status" value="1"/>
</dbReference>
<sequence length="344" mass="38806">MLRNKYKLSMNNPILVVDDSKHVQRQIEIFLIPEGFSRLFFVNSAQEAFHLLGLDDENSKNRKCEIDLILMDINMPGTNGVEACLKINATRHLKNIPIIVITAEDTDEGLKQAFGAGAIDYIKKPLNPVELIARVSSVLKLKKEMDERENREKELLTLAQVLEKTNQELQQANEKLHQLSRTDSLTGLANRRFFDEMLHNEWKQSVRLAKPLSLLMIDIDFFKNYNDTYGHQKGDECLKRVSMAILSALKRECDIIARYGGEEFVALLSDTDESGAVMVAKAMQSNIEAMNIPHKDSNASGRITVSIGISNEVPSAASSPEKLISKADKALYLAKYEGRNLIKW</sequence>
<dbReference type="Pfam" id="PF00072">
    <property type="entry name" value="Response_reg"/>
    <property type="match status" value="1"/>
</dbReference>
<dbReference type="EMBL" id="CT573071">
    <property type="protein sequence ID" value="CAJ74539.1"/>
    <property type="molecule type" value="Genomic_DNA"/>
</dbReference>